<dbReference type="AlphaFoldDB" id="A0A1G9X3P7"/>
<reference evidence="2 3" key="1">
    <citation type="submission" date="2016-10" db="EMBL/GenBank/DDBJ databases">
        <authorList>
            <person name="de Groot N.N."/>
        </authorList>
    </citation>
    <scope>NUCLEOTIDE SEQUENCE [LARGE SCALE GENOMIC DNA]</scope>
    <source>
        <strain evidence="2 3">CGMCC 1.3442</strain>
    </source>
</reference>
<proteinExistence type="predicted"/>
<protein>
    <submittedName>
        <fullName evidence="2">Uncharacterized protein</fullName>
    </submittedName>
</protein>
<feature type="transmembrane region" description="Helical" evidence="1">
    <location>
        <begin position="6"/>
        <end position="23"/>
    </location>
</feature>
<organism evidence="2 3">
    <name type="scientific">Tenuibacillus multivorans</name>
    <dbReference type="NCBI Taxonomy" id="237069"/>
    <lineage>
        <taxon>Bacteria</taxon>
        <taxon>Bacillati</taxon>
        <taxon>Bacillota</taxon>
        <taxon>Bacilli</taxon>
        <taxon>Bacillales</taxon>
        <taxon>Bacillaceae</taxon>
        <taxon>Tenuibacillus</taxon>
    </lineage>
</organism>
<evidence type="ECO:0000313" key="2">
    <source>
        <dbReference type="EMBL" id="SDM91404.1"/>
    </source>
</evidence>
<dbReference type="Proteomes" id="UP000199334">
    <property type="component" value="Unassembled WGS sequence"/>
</dbReference>
<sequence length="159" mass="18114">MDRKTIIVIGLIVVLAIATFFLNQDEEDQSNHYYIFTLEGQSENWELSNYTVEFVPTHQYAGNGQLDYLGDEAMTAQDFNFRVYAMIDGMGTSLQGKSITWNESTELSNMATGHVEGSIFKPNGDPVLFGDIEQIYATIHWRDADGQVVEERIDLYQQR</sequence>
<dbReference type="OrthoDB" id="2973929at2"/>
<keyword evidence="1" id="KW-0812">Transmembrane</keyword>
<gene>
    <name evidence="2" type="ORF">SAMN05216498_1002</name>
</gene>
<accession>A0A1G9X3P7</accession>
<evidence type="ECO:0000256" key="1">
    <source>
        <dbReference type="SAM" id="Phobius"/>
    </source>
</evidence>
<evidence type="ECO:0000313" key="3">
    <source>
        <dbReference type="Proteomes" id="UP000199334"/>
    </source>
</evidence>
<keyword evidence="1" id="KW-0472">Membrane</keyword>
<dbReference type="EMBL" id="FNIG01000001">
    <property type="protein sequence ID" value="SDM91404.1"/>
    <property type="molecule type" value="Genomic_DNA"/>
</dbReference>
<dbReference type="RefSeq" id="WP_093855494.1">
    <property type="nucleotide sequence ID" value="NZ_BJVZ01000010.1"/>
</dbReference>
<name>A0A1G9X3P7_9BACI</name>
<keyword evidence="1" id="KW-1133">Transmembrane helix</keyword>
<keyword evidence="3" id="KW-1185">Reference proteome</keyword>